<evidence type="ECO:0000313" key="1">
    <source>
        <dbReference type="EMBL" id="CAG8683937.1"/>
    </source>
</evidence>
<name>A0ABN7UVD1_GIGMA</name>
<feature type="non-terminal residue" evidence="1">
    <location>
        <position position="86"/>
    </location>
</feature>
<reference evidence="1 2" key="1">
    <citation type="submission" date="2021-06" db="EMBL/GenBank/DDBJ databases">
        <authorList>
            <person name="Kallberg Y."/>
            <person name="Tangrot J."/>
            <person name="Rosling A."/>
        </authorList>
    </citation>
    <scope>NUCLEOTIDE SEQUENCE [LARGE SCALE GENOMIC DNA]</scope>
    <source>
        <strain evidence="1 2">120-4 pot B 10/14</strain>
    </source>
</reference>
<evidence type="ECO:0000313" key="2">
    <source>
        <dbReference type="Proteomes" id="UP000789901"/>
    </source>
</evidence>
<dbReference type="Proteomes" id="UP000789901">
    <property type="component" value="Unassembled WGS sequence"/>
</dbReference>
<comment type="caution">
    <text evidence="1">The sequence shown here is derived from an EMBL/GenBank/DDBJ whole genome shotgun (WGS) entry which is preliminary data.</text>
</comment>
<protein>
    <submittedName>
        <fullName evidence="1">45846_t:CDS:1</fullName>
    </submittedName>
</protein>
<dbReference type="EMBL" id="CAJVQB010006431">
    <property type="protein sequence ID" value="CAG8683937.1"/>
    <property type="molecule type" value="Genomic_DNA"/>
</dbReference>
<organism evidence="1 2">
    <name type="scientific">Gigaspora margarita</name>
    <dbReference type="NCBI Taxonomy" id="4874"/>
    <lineage>
        <taxon>Eukaryota</taxon>
        <taxon>Fungi</taxon>
        <taxon>Fungi incertae sedis</taxon>
        <taxon>Mucoromycota</taxon>
        <taxon>Glomeromycotina</taxon>
        <taxon>Glomeromycetes</taxon>
        <taxon>Diversisporales</taxon>
        <taxon>Gigasporaceae</taxon>
        <taxon>Gigaspora</taxon>
    </lineage>
</organism>
<keyword evidence="2" id="KW-1185">Reference proteome</keyword>
<proteinExistence type="predicted"/>
<accession>A0ABN7UVD1</accession>
<sequence length="86" mass="10211">MTMILKPVSIYWKQERKEVKAEYECIAVQANHQFALIHKTKKNKRNNQNEQNDVINLPLLLTPVRIQQTNSDLVMEFELANYANYF</sequence>
<gene>
    <name evidence="1" type="ORF">GMARGA_LOCUS11136</name>
</gene>